<name>A0ABW4J7V3_9LACO</name>
<evidence type="ECO:0000256" key="6">
    <source>
        <dbReference type="ARBA" id="ARBA00022741"/>
    </source>
</evidence>
<dbReference type="Gene3D" id="3.40.1190.20">
    <property type="match status" value="1"/>
</dbReference>
<keyword evidence="10 11" id="KW-0784">Thiamine biosynthesis</keyword>
<keyword evidence="5 11" id="KW-0479">Metal-binding</keyword>
<feature type="binding site" evidence="11">
    <location>
        <position position="124"/>
    </location>
    <ligand>
        <name>ATP</name>
        <dbReference type="ChEBI" id="CHEBI:30616"/>
    </ligand>
</feature>
<evidence type="ECO:0000256" key="3">
    <source>
        <dbReference type="ARBA" id="ARBA00004868"/>
    </source>
</evidence>
<evidence type="ECO:0000313" key="13">
    <source>
        <dbReference type="Proteomes" id="UP001597267"/>
    </source>
</evidence>
<dbReference type="RefSeq" id="WP_225423626.1">
    <property type="nucleotide sequence ID" value="NZ_JBHTOP010000006.1"/>
</dbReference>
<feature type="binding site" evidence="11">
    <location>
        <position position="49"/>
    </location>
    <ligand>
        <name>substrate</name>
    </ligand>
</feature>
<keyword evidence="13" id="KW-1185">Reference proteome</keyword>
<sequence>MMSPIFKQYQTLLQTDLFEYAPLVHCITNEITIESVANALLYTNAKPIMADDPREFEEIFQQTDALFLNLGNLSADRDQCLSIANRLAQQTQKPVVLDLVGLAASKLRRTLAQDLIETYGVVVKGNLSEMRTLCGLTSNGRGVDGGASDQTEAALTELTKGLQDLARKRPEICFLGTGPTDVVVTHDTSLWLKNGVPEMDQFTGTGDIVGGLITSFLGRGLTPLTAVIVAVSYFNICGETAVAQGRQPLGLADFRQQILNNLSLLKQEQWYEKIKGAFK</sequence>
<dbReference type="HAMAP" id="MF_00228">
    <property type="entry name" value="Thz_kinase"/>
    <property type="match status" value="1"/>
</dbReference>
<comment type="function">
    <text evidence="11">Catalyzes the phosphorylation of the hydroxyl group of 4-methyl-5-beta-hydroxyethylthiazole (THZ).</text>
</comment>
<protein>
    <recommendedName>
        <fullName evidence="11">Hydroxyethylthiazole kinase</fullName>
        <ecNumber evidence="11">2.7.1.50</ecNumber>
    </recommendedName>
    <alternativeName>
        <fullName evidence="11">4-methyl-5-beta-hydroxyethylthiazole kinase</fullName>
        <shortName evidence="11">TH kinase</shortName>
        <shortName evidence="11">Thz kinase</shortName>
    </alternativeName>
</protein>
<evidence type="ECO:0000256" key="10">
    <source>
        <dbReference type="ARBA" id="ARBA00022977"/>
    </source>
</evidence>
<evidence type="ECO:0000256" key="11">
    <source>
        <dbReference type="HAMAP-Rule" id="MF_00228"/>
    </source>
</evidence>
<dbReference type="PIRSF" id="PIRSF000513">
    <property type="entry name" value="Thz_kinase"/>
    <property type="match status" value="1"/>
</dbReference>
<evidence type="ECO:0000256" key="7">
    <source>
        <dbReference type="ARBA" id="ARBA00022777"/>
    </source>
</evidence>
<dbReference type="Proteomes" id="UP001597267">
    <property type="component" value="Unassembled WGS sequence"/>
</dbReference>
<keyword evidence="4 11" id="KW-0808">Transferase</keyword>
<evidence type="ECO:0000256" key="5">
    <source>
        <dbReference type="ARBA" id="ARBA00022723"/>
    </source>
</evidence>
<reference evidence="13" key="1">
    <citation type="journal article" date="2019" name="Int. J. Syst. Evol. Microbiol.">
        <title>The Global Catalogue of Microorganisms (GCM) 10K type strain sequencing project: providing services to taxonomists for standard genome sequencing and annotation.</title>
        <authorList>
            <consortium name="The Broad Institute Genomics Platform"/>
            <consortium name="The Broad Institute Genome Sequencing Center for Infectious Disease"/>
            <person name="Wu L."/>
            <person name="Ma J."/>
        </authorList>
    </citation>
    <scope>NUCLEOTIDE SEQUENCE [LARGE SCALE GENOMIC DNA]</scope>
    <source>
        <strain evidence="13">CCM 8896</strain>
    </source>
</reference>
<evidence type="ECO:0000313" key="12">
    <source>
        <dbReference type="EMBL" id="MFD1671275.1"/>
    </source>
</evidence>
<comment type="pathway">
    <text evidence="3 11">Cofactor biosynthesis; thiamine diphosphate biosynthesis; 4-methyl-5-(2-phosphoethyl)-thiazole from 5-(2-hydroxyethyl)-4-methylthiazole: step 1/1.</text>
</comment>
<dbReference type="SUPFAM" id="SSF53613">
    <property type="entry name" value="Ribokinase-like"/>
    <property type="match status" value="1"/>
</dbReference>
<dbReference type="CDD" id="cd01170">
    <property type="entry name" value="THZ_kinase"/>
    <property type="match status" value="1"/>
</dbReference>
<dbReference type="EMBL" id="JBHTOP010000006">
    <property type="protein sequence ID" value="MFD1671275.1"/>
    <property type="molecule type" value="Genomic_DNA"/>
</dbReference>
<keyword evidence="9 11" id="KW-0460">Magnesium</keyword>
<comment type="catalytic activity">
    <reaction evidence="1 11">
        <text>5-(2-hydroxyethyl)-4-methylthiazole + ATP = 4-methyl-5-(2-phosphooxyethyl)-thiazole + ADP + H(+)</text>
        <dbReference type="Rhea" id="RHEA:24212"/>
        <dbReference type="ChEBI" id="CHEBI:15378"/>
        <dbReference type="ChEBI" id="CHEBI:17957"/>
        <dbReference type="ChEBI" id="CHEBI:30616"/>
        <dbReference type="ChEBI" id="CHEBI:58296"/>
        <dbReference type="ChEBI" id="CHEBI:456216"/>
        <dbReference type="EC" id="2.7.1.50"/>
    </reaction>
</comment>
<evidence type="ECO:0000256" key="1">
    <source>
        <dbReference type="ARBA" id="ARBA00001771"/>
    </source>
</evidence>
<evidence type="ECO:0000256" key="8">
    <source>
        <dbReference type="ARBA" id="ARBA00022840"/>
    </source>
</evidence>
<feature type="binding site" evidence="11">
    <location>
        <position position="204"/>
    </location>
    <ligand>
        <name>substrate</name>
    </ligand>
</feature>
<feature type="binding site" evidence="11">
    <location>
        <position position="177"/>
    </location>
    <ligand>
        <name>ATP</name>
        <dbReference type="ChEBI" id="CHEBI:30616"/>
    </ligand>
</feature>
<keyword evidence="8 11" id="KW-0067">ATP-binding</keyword>
<keyword evidence="7 11" id="KW-0418">Kinase</keyword>
<dbReference type="InterPro" id="IPR029056">
    <property type="entry name" value="Ribokinase-like"/>
</dbReference>
<gene>
    <name evidence="11" type="primary">thiM</name>
    <name evidence="12" type="ORF">ACFQ5M_04120</name>
</gene>
<dbReference type="GO" id="GO:0016301">
    <property type="term" value="F:kinase activity"/>
    <property type="evidence" value="ECO:0007669"/>
    <property type="project" value="UniProtKB-KW"/>
</dbReference>
<organism evidence="12 13">
    <name type="scientific">Agrilactobacillus yilanensis</name>
    <dbReference type="NCBI Taxonomy" id="2485997"/>
    <lineage>
        <taxon>Bacteria</taxon>
        <taxon>Bacillati</taxon>
        <taxon>Bacillota</taxon>
        <taxon>Bacilli</taxon>
        <taxon>Lactobacillales</taxon>
        <taxon>Lactobacillaceae</taxon>
        <taxon>Agrilactobacillus</taxon>
    </lineage>
</organism>
<comment type="cofactor">
    <cofactor evidence="2 11">
        <name>Mg(2+)</name>
        <dbReference type="ChEBI" id="CHEBI:18420"/>
    </cofactor>
</comment>
<dbReference type="InterPro" id="IPR000417">
    <property type="entry name" value="Hyethyz_kinase"/>
</dbReference>
<evidence type="ECO:0000256" key="2">
    <source>
        <dbReference type="ARBA" id="ARBA00001946"/>
    </source>
</evidence>
<dbReference type="Pfam" id="PF02110">
    <property type="entry name" value="HK"/>
    <property type="match status" value="1"/>
</dbReference>
<dbReference type="EC" id="2.7.1.50" evidence="11"/>
<dbReference type="PRINTS" id="PR01099">
    <property type="entry name" value="HYETHTZKNASE"/>
</dbReference>
<keyword evidence="6 11" id="KW-0547">Nucleotide-binding</keyword>
<evidence type="ECO:0000256" key="4">
    <source>
        <dbReference type="ARBA" id="ARBA00022679"/>
    </source>
</evidence>
<evidence type="ECO:0000256" key="9">
    <source>
        <dbReference type="ARBA" id="ARBA00022842"/>
    </source>
</evidence>
<proteinExistence type="inferred from homology"/>
<comment type="caution">
    <text evidence="12">The sequence shown here is derived from an EMBL/GenBank/DDBJ whole genome shotgun (WGS) entry which is preliminary data.</text>
</comment>
<accession>A0ABW4J7V3</accession>
<comment type="similarity">
    <text evidence="11">Belongs to the Thz kinase family.</text>
</comment>